<protein>
    <submittedName>
        <fullName evidence="2">Uncharacterized protein</fullName>
    </submittedName>
</protein>
<evidence type="ECO:0000313" key="2">
    <source>
        <dbReference type="EMBL" id="WAQ86785.1"/>
    </source>
</evidence>
<feature type="compositionally biased region" description="Polar residues" evidence="1">
    <location>
        <begin position="323"/>
        <end position="348"/>
    </location>
</feature>
<name>A0ABY7CP24_9BASI</name>
<dbReference type="EMBL" id="CP110427">
    <property type="protein sequence ID" value="WAQ86785.1"/>
    <property type="molecule type" value="Genomic_DNA"/>
</dbReference>
<evidence type="ECO:0000313" key="3">
    <source>
        <dbReference type="Proteomes" id="UP001164743"/>
    </source>
</evidence>
<accession>A0ABY7CP24</accession>
<dbReference type="Proteomes" id="UP001164743">
    <property type="component" value="Chromosome 7A"/>
</dbReference>
<dbReference type="RefSeq" id="XP_053022340.1">
    <property type="nucleotide sequence ID" value="XM_053171128.1"/>
</dbReference>
<sequence>MSISPGQTHLIEDIPAAQHSQSADWFDENYLNAHSLTPATSAHTTSAFQDSFPSFDLQGHQERPRWHFPFNGFFRQNDRFRQHELLSAASDHDFIDIGDVVPENLIPNDDTPSDIPLNAKRKANDLQSNLNEISPTRKPFKKSPDHNELLKTNGDAQGRARDLALAENPQYEISYLASRPFSKMKLRYLGELLTAERSRRVLDDTEISGLEYLHADDHWSGAPPGHSFWIPSEKVDEFLQNDTIAERPLRFATGEVREVKHELAVIFLILSDQRLDITQYTIFSDQIMNFFQGKINWWRNHAHESTVPFDTRLHAKSEKRILESSQSQGPKKANSQPHSSNLEQLLKN</sequence>
<reference evidence="2" key="1">
    <citation type="submission" date="2022-10" db="EMBL/GenBank/DDBJ databases">
        <title>Puccinia triticina Genome sequencing and assembly.</title>
        <authorList>
            <person name="Li C."/>
        </authorList>
    </citation>
    <scope>NUCLEOTIDE SEQUENCE</scope>
    <source>
        <strain evidence="2">Pt15</strain>
    </source>
</reference>
<gene>
    <name evidence="2" type="ORF">PtA15_7A514</name>
</gene>
<feature type="region of interest" description="Disordered" evidence="1">
    <location>
        <begin position="127"/>
        <end position="156"/>
    </location>
</feature>
<organism evidence="2 3">
    <name type="scientific">Puccinia triticina</name>
    <dbReference type="NCBI Taxonomy" id="208348"/>
    <lineage>
        <taxon>Eukaryota</taxon>
        <taxon>Fungi</taxon>
        <taxon>Dikarya</taxon>
        <taxon>Basidiomycota</taxon>
        <taxon>Pucciniomycotina</taxon>
        <taxon>Pucciniomycetes</taxon>
        <taxon>Pucciniales</taxon>
        <taxon>Pucciniaceae</taxon>
        <taxon>Puccinia</taxon>
    </lineage>
</organism>
<proteinExistence type="predicted"/>
<feature type="region of interest" description="Disordered" evidence="1">
    <location>
        <begin position="319"/>
        <end position="348"/>
    </location>
</feature>
<dbReference type="GeneID" id="77812023"/>
<keyword evidence="3" id="KW-1185">Reference proteome</keyword>
<evidence type="ECO:0000256" key="1">
    <source>
        <dbReference type="SAM" id="MobiDB-lite"/>
    </source>
</evidence>